<gene>
    <name evidence="1" type="ORF">SAMN02745120_1594</name>
</gene>
<dbReference type="RefSeq" id="WP_079589454.1">
    <property type="nucleotide sequence ID" value="NZ_FUYN01000003.1"/>
</dbReference>
<proteinExistence type="predicted"/>
<dbReference type="OrthoDB" id="9777242at2"/>
<dbReference type="AlphaFoldDB" id="A0A1T5BFS5"/>
<evidence type="ECO:0000313" key="2">
    <source>
        <dbReference type="Proteomes" id="UP000243406"/>
    </source>
</evidence>
<dbReference type="EMBL" id="FUYN01000003">
    <property type="protein sequence ID" value="SKB46152.1"/>
    <property type="molecule type" value="Genomic_DNA"/>
</dbReference>
<reference evidence="2" key="1">
    <citation type="submission" date="2017-02" db="EMBL/GenBank/DDBJ databases">
        <authorList>
            <person name="Varghese N."/>
            <person name="Submissions S."/>
        </authorList>
    </citation>
    <scope>NUCLEOTIDE SEQUENCE [LARGE SCALE GENOMIC DNA]</scope>
    <source>
        <strain evidence="2">ATCC 35199</strain>
    </source>
</reference>
<dbReference type="Proteomes" id="UP000243406">
    <property type="component" value="Unassembled WGS sequence"/>
</dbReference>
<name>A0A1T5BFS5_9FIRM</name>
<evidence type="ECO:0000313" key="1">
    <source>
        <dbReference type="EMBL" id="SKB46152.1"/>
    </source>
</evidence>
<organism evidence="1 2">
    <name type="scientific">Acetoanaerobium noterae</name>
    <dbReference type="NCBI Taxonomy" id="745369"/>
    <lineage>
        <taxon>Bacteria</taxon>
        <taxon>Bacillati</taxon>
        <taxon>Bacillota</taxon>
        <taxon>Clostridia</taxon>
        <taxon>Peptostreptococcales</taxon>
        <taxon>Filifactoraceae</taxon>
        <taxon>Acetoanaerobium</taxon>
    </lineage>
</organism>
<accession>A0A1T5BFS5</accession>
<protein>
    <submittedName>
        <fullName evidence="1">Uncharacterized protein</fullName>
    </submittedName>
</protein>
<keyword evidence="2" id="KW-1185">Reference proteome</keyword>
<sequence>MSRFLGPIHHWLHSKILLQERIETSVEARLLESGIDLGSIKHWDEEYGPANPDEQLEGAIDTQNIHGWLQKRIQMAETRFAGKITELKALHGDKVVEIASSVYENYANTIAIQLNENEMWDGNLDSAHKLLHNQILEGMPCDQAGAITLNEQDMLEWKSDRCLHKAYWEQVSGDAKDHHQMRDAFNRAFFETLGNLKYGRVVESGVTYYQINR</sequence>